<organism evidence="2 3">
    <name type="scientific">Ensete ventricosum</name>
    <name type="common">Abyssinian banana</name>
    <name type="synonym">Musa ensete</name>
    <dbReference type="NCBI Taxonomy" id="4639"/>
    <lineage>
        <taxon>Eukaryota</taxon>
        <taxon>Viridiplantae</taxon>
        <taxon>Streptophyta</taxon>
        <taxon>Embryophyta</taxon>
        <taxon>Tracheophyta</taxon>
        <taxon>Spermatophyta</taxon>
        <taxon>Magnoliopsida</taxon>
        <taxon>Liliopsida</taxon>
        <taxon>Zingiberales</taxon>
        <taxon>Musaceae</taxon>
        <taxon>Ensete</taxon>
    </lineage>
</organism>
<accession>A0A426YIH3</accession>
<gene>
    <name evidence="2" type="ORF">B296_00033577</name>
</gene>
<dbReference type="SUPFAM" id="SSF54518">
    <property type="entry name" value="Tubby C-terminal domain-like"/>
    <property type="match status" value="1"/>
</dbReference>
<protein>
    <recommendedName>
        <fullName evidence="4">Protein LURP-one-related 8</fullName>
    </recommendedName>
</protein>
<dbReference type="InterPro" id="IPR025659">
    <property type="entry name" value="Tubby-like_C"/>
</dbReference>
<dbReference type="InterPro" id="IPR007612">
    <property type="entry name" value="LOR"/>
</dbReference>
<evidence type="ECO:0000313" key="3">
    <source>
        <dbReference type="Proteomes" id="UP000287651"/>
    </source>
</evidence>
<dbReference type="AlphaFoldDB" id="A0A426YIH3"/>
<evidence type="ECO:0000313" key="2">
    <source>
        <dbReference type="EMBL" id="RRT51535.1"/>
    </source>
</evidence>
<proteinExistence type="inferred from homology"/>
<dbReference type="EMBL" id="AMZH03012172">
    <property type="protein sequence ID" value="RRT51535.1"/>
    <property type="molecule type" value="Genomic_DNA"/>
</dbReference>
<comment type="similarity">
    <text evidence="1">Belongs to the LOR family.</text>
</comment>
<comment type="caution">
    <text evidence="2">The sequence shown here is derived from an EMBL/GenBank/DDBJ whole genome shotgun (WGS) entry which is preliminary data.</text>
</comment>
<reference evidence="2 3" key="1">
    <citation type="journal article" date="2014" name="Agronomy (Basel)">
        <title>A Draft Genome Sequence for Ensete ventricosum, the Drought-Tolerant Tree Against Hunger.</title>
        <authorList>
            <person name="Harrison J."/>
            <person name="Moore K.A."/>
            <person name="Paszkiewicz K."/>
            <person name="Jones T."/>
            <person name="Grant M."/>
            <person name="Ambacheew D."/>
            <person name="Muzemil S."/>
            <person name="Studholme D.J."/>
        </authorList>
    </citation>
    <scope>NUCLEOTIDE SEQUENCE [LARGE SCALE GENOMIC DNA]</scope>
</reference>
<evidence type="ECO:0000256" key="1">
    <source>
        <dbReference type="ARBA" id="ARBA00005437"/>
    </source>
</evidence>
<dbReference type="InterPro" id="IPR038595">
    <property type="entry name" value="LOR_sf"/>
</dbReference>
<dbReference type="PANTHER" id="PTHR31087:SF22">
    <property type="entry name" value="PROTEIN LURP-ONE-RELATED 8"/>
    <property type="match status" value="1"/>
</dbReference>
<dbReference type="Gene3D" id="2.40.160.200">
    <property type="entry name" value="LURP1-related"/>
    <property type="match status" value="1"/>
</dbReference>
<dbReference type="Proteomes" id="UP000287651">
    <property type="component" value="Unassembled WGS sequence"/>
</dbReference>
<dbReference type="PANTHER" id="PTHR31087">
    <property type="match status" value="1"/>
</dbReference>
<evidence type="ECO:0008006" key="4">
    <source>
        <dbReference type="Google" id="ProtNLM"/>
    </source>
</evidence>
<name>A0A426YIH3_ENSVE</name>
<dbReference type="Pfam" id="PF04525">
    <property type="entry name" value="LOR"/>
    <property type="match status" value="1"/>
</dbReference>
<sequence>MTKVHPNASSGGGEAAALTVWRKSLLFHGDGFTVFDAKGNLVFRVDNYASRRKGEIVLMEADGKPLLTIRRKVDCSCFRFGFSAYFLCSLSDGSFYAQKLSLGDHWLIYQGEEMANPRFAVKKHVNLISSRSVVHVTPCSSRAKSCLAYEVEGSYSRRCCAVYDDGRRQLAQIKRKEPVGGVAFGADVFRLIVEPGFDATLAMAIVILLDQMFGSRG</sequence>